<feature type="signal peptide" evidence="1">
    <location>
        <begin position="1"/>
        <end position="16"/>
    </location>
</feature>
<organism evidence="2 3">
    <name type="scientific">Diploscapter pachys</name>
    <dbReference type="NCBI Taxonomy" id="2018661"/>
    <lineage>
        <taxon>Eukaryota</taxon>
        <taxon>Metazoa</taxon>
        <taxon>Ecdysozoa</taxon>
        <taxon>Nematoda</taxon>
        <taxon>Chromadorea</taxon>
        <taxon>Rhabditida</taxon>
        <taxon>Rhabditina</taxon>
        <taxon>Rhabditomorpha</taxon>
        <taxon>Rhabditoidea</taxon>
        <taxon>Rhabditidae</taxon>
        <taxon>Diploscapter</taxon>
    </lineage>
</organism>
<sequence length="101" mass="11241">MQKAVLVAFVAACAVAFPVKRDTHVHDGDEENEMMGLAWHAAAGEINEGRHGKYLVPTKLVSYNTNGNIITIEAIYQESWCSTEEGHNLEDVCEEMCPIYQ</sequence>
<proteinExistence type="predicted"/>
<evidence type="ECO:0000313" key="3">
    <source>
        <dbReference type="Proteomes" id="UP000218231"/>
    </source>
</evidence>
<keyword evidence="3" id="KW-1185">Reference proteome</keyword>
<reference evidence="2 3" key="1">
    <citation type="journal article" date="2017" name="Curr. Biol.">
        <title>Genome architecture and evolution of a unichromosomal asexual nematode.</title>
        <authorList>
            <person name="Fradin H."/>
            <person name="Zegar C."/>
            <person name="Gutwein M."/>
            <person name="Lucas J."/>
            <person name="Kovtun M."/>
            <person name="Corcoran D."/>
            <person name="Baugh L.R."/>
            <person name="Kiontke K."/>
            <person name="Gunsalus K."/>
            <person name="Fitch D.H."/>
            <person name="Piano F."/>
        </authorList>
    </citation>
    <scope>NUCLEOTIDE SEQUENCE [LARGE SCALE GENOMIC DNA]</scope>
    <source>
        <strain evidence="2">PF1309</strain>
    </source>
</reference>
<protein>
    <recommendedName>
        <fullName evidence="4">Cystatin domain-containing protein</fullName>
    </recommendedName>
</protein>
<feature type="chain" id="PRO_5013308172" description="Cystatin domain-containing protein" evidence="1">
    <location>
        <begin position="17"/>
        <end position="101"/>
    </location>
</feature>
<keyword evidence="1" id="KW-0732">Signal</keyword>
<comment type="caution">
    <text evidence="2">The sequence shown here is derived from an EMBL/GenBank/DDBJ whole genome shotgun (WGS) entry which is preliminary data.</text>
</comment>
<name>A0A2A2JFX6_9BILA</name>
<dbReference type="AlphaFoldDB" id="A0A2A2JFX6"/>
<accession>A0A2A2JFX6</accession>
<evidence type="ECO:0008006" key="4">
    <source>
        <dbReference type="Google" id="ProtNLM"/>
    </source>
</evidence>
<evidence type="ECO:0000313" key="2">
    <source>
        <dbReference type="EMBL" id="PAV60521.1"/>
    </source>
</evidence>
<gene>
    <name evidence="2" type="ORF">WR25_25530</name>
</gene>
<dbReference type="OrthoDB" id="5771658at2759"/>
<evidence type="ECO:0000256" key="1">
    <source>
        <dbReference type="SAM" id="SignalP"/>
    </source>
</evidence>
<dbReference type="Proteomes" id="UP000218231">
    <property type="component" value="Unassembled WGS sequence"/>
</dbReference>
<dbReference type="EMBL" id="LIAE01010465">
    <property type="protein sequence ID" value="PAV60521.1"/>
    <property type="molecule type" value="Genomic_DNA"/>
</dbReference>